<organism evidence="3 4">
    <name type="scientific">Mucilaginibacter terrigena</name>
    <dbReference type="NCBI Taxonomy" id="2492395"/>
    <lineage>
        <taxon>Bacteria</taxon>
        <taxon>Pseudomonadati</taxon>
        <taxon>Bacteroidota</taxon>
        <taxon>Sphingobacteriia</taxon>
        <taxon>Sphingobacteriales</taxon>
        <taxon>Sphingobacteriaceae</taxon>
        <taxon>Mucilaginibacter</taxon>
    </lineage>
</organism>
<protein>
    <submittedName>
        <fullName evidence="3">Redoxin domain-containing protein</fullName>
    </submittedName>
</protein>
<accession>A0A4Q5LIC0</accession>
<dbReference type="Pfam" id="PF08534">
    <property type="entry name" value="Redoxin"/>
    <property type="match status" value="1"/>
</dbReference>
<dbReference type="InterPro" id="IPR036249">
    <property type="entry name" value="Thioredoxin-like_sf"/>
</dbReference>
<sequence length="196" mass="21677">MTLQILNKLTISRLINALFIILIALMIFNPTAKALMIRGLMKVGLFQPDISNNEGAGIDASLPAVIFQKADGQIVNLADQKGKVVFINFWATWCPPCIAEMPAISTLYQKVKNNNKIVFMAVDADGNFARSSIFMSKNGYSLPLYKTNSDVPPQMFGSALPTTIIFDKKGKMVFRHEGMADFNNPKVLAYLLKLAK</sequence>
<dbReference type="AlphaFoldDB" id="A0A4Q5LIC0"/>
<dbReference type="PANTHER" id="PTHR42852:SF17">
    <property type="entry name" value="THIOREDOXIN-LIKE PROTEIN HI_1115"/>
    <property type="match status" value="1"/>
</dbReference>
<keyword evidence="1" id="KW-0812">Transmembrane</keyword>
<feature type="domain" description="Thioredoxin" evidence="2">
    <location>
        <begin position="56"/>
        <end position="196"/>
    </location>
</feature>
<comment type="caution">
    <text evidence="3">The sequence shown here is derived from an EMBL/GenBank/DDBJ whole genome shotgun (WGS) entry which is preliminary data.</text>
</comment>
<reference evidence="3 4" key="1">
    <citation type="submission" date="2019-02" db="EMBL/GenBank/DDBJ databases">
        <title>Bacterial novel species Mucilaginibacter sp. 17JY9-4 isolated from soil.</title>
        <authorList>
            <person name="Jung H.-Y."/>
        </authorList>
    </citation>
    <scope>NUCLEOTIDE SEQUENCE [LARGE SCALE GENOMIC DNA]</scope>
    <source>
        <strain evidence="3 4">17JY9-4</strain>
    </source>
</reference>
<gene>
    <name evidence="3" type="ORF">EWM62_15115</name>
</gene>
<dbReference type="RefSeq" id="WP_129877523.1">
    <property type="nucleotide sequence ID" value="NZ_SEWG01000006.1"/>
</dbReference>
<dbReference type="InterPro" id="IPR013766">
    <property type="entry name" value="Thioredoxin_domain"/>
</dbReference>
<keyword evidence="4" id="KW-1185">Reference proteome</keyword>
<keyword evidence="1" id="KW-1133">Transmembrane helix</keyword>
<keyword evidence="1" id="KW-0472">Membrane</keyword>
<name>A0A4Q5LIC0_9SPHI</name>
<dbReference type="SUPFAM" id="SSF52833">
    <property type="entry name" value="Thioredoxin-like"/>
    <property type="match status" value="1"/>
</dbReference>
<dbReference type="InterPro" id="IPR013740">
    <property type="entry name" value="Redoxin"/>
</dbReference>
<feature type="transmembrane region" description="Helical" evidence="1">
    <location>
        <begin position="14"/>
        <end position="32"/>
    </location>
</feature>
<evidence type="ECO:0000313" key="3">
    <source>
        <dbReference type="EMBL" id="RYU87826.1"/>
    </source>
</evidence>
<dbReference type="PROSITE" id="PS51352">
    <property type="entry name" value="THIOREDOXIN_2"/>
    <property type="match status" value="1"/>
</dbReference>
<evidence type="ECO:0000256" key="1">
    <source>
        <dbReference type="SAM" id="Phobius"/>
    </source>
</evidence>
<dbReference type="GO" id="GO:0016491">
    <property type="term" value="F:oxidoreductase activity"/>
    <property type="evidence" value="ECO:0007669"/>
    <property type="project" value="InterPro"/>
</dbReference>
<evidence type="ECO:0000259" key="2">
    <source>
        <dbReference type="PROSITE" id="PS51352"/>
    </source>
</evidence>
<proteinExistence type="predicted"/>
<dbReference type="InterPro" id="IPR050553">
    <property type="entry name" value="Thioredoxin_ResA/DsbE_sf"/>
</dbReference>
<dbReference type="Gene3D" id="3.40.30.10">
    <property type="entry name" value="Glutaredoxin"/>
    <property type="match status" value="1"/>
</dbReference>
<dbReference type="CDD" id="cd02966">
    <property type="entry name" value="TlpA_like_family"/>
    <property type="match status" value="1"/>
</dbReference>
<dbReference type="EMBL" id="SEWG01000006">
    <property type="protein sequence ID" value="RYU87826.1"/>
    <property type="molecule type" value="Genomic_DNA"/>
</dbReference>
<evidence type="ECO:0000313" key="4">
    <source>
        <dbReference type="Proteomes" id="UP000293331"/>
    </source>
</evidence>
<dbReference type="Proteomes" id="UP000293331">
    <property type="component" value="Unassembled WGS sequence"/>
</dbReference>
<dbReference type="PANTHER" id="PTHR42852">
    <property type="entry name" value="THIOL:DISULFIDE INTERCHANGE PROTEIN DSBE"/>
    <property type="match status" value="1"/>
</dbReference>
<dbReference type="OrthoDB" id="9815205at2"/>